<gene>
    <name evidence="2" type="ORF">GR204_19470</name>
</gene>
<name>A0A6P0BB64_RHILE</name>
<accession>A0A6P0BB64</accession>
<reference evidence="2 3" key="1">
    <citation type="submission" date="2019-12" db="EMBL/GenBank/DDBJ databases">
        <title>Rhizobium genotypes associated with high levels of biological nitrogen fixation by grain legumes in a temperate-maritime cropping system.</title>
        <authorList>
            <person name="Maluk M."/>
            <person name="Francesc Ferrando Molina F."/>
            <person name="Lopez Del Egido L."/>
            <person name="Lafos M."/>
            <person name="Langarica-Fuentes A."/>
            <person name="Gebre Yohannes G."/>
            <person name="Young M.W."/>
            <person name="Martin P."/>
            <person name="Gantlett R."/>
            <person name="Kenicer G."/>
            <person name="Hawes C."/>
            <person name="Begg G.S."/>
            <person name="Quilliam R.S."/>
            <person name="Squire G.R."/>
            <person name="Poole P.S."/>
            <person name="Young P.W."/>
            <person name="Iannetta P.M."/>
            <person name="James E.K."/>
        </authorList>
    </citation>
    <scope>NUCLEOTIDE SEQUENCE [LARGE SCALE GENOMIC DNA]</scope>
    <source>
        <strain evidence="2 3">JHI1096</strain>
    </source>
</reference>
<feature type="region of interest" description="Disordered" evidence="1">
    <location>
        <begin position="23"/>
        <end position="45"/>
    </location>
</feature>
<dbReference type="AlphaFoldDB" id="A0A6P0BB64"/>
<evidence type="ECO:0000313" key="2">
    <source>
        <dbReference type="EMBL" id="NEI36144.1"/>
    </source>
</evidence>
<evidence type="ECO:0000256" key="1">
    <source>
        <dbReference type="SAM" id="MobiDB-lite"/>
    </source>
</evidence>
<organism evidence="2 3">
    <name type="scientific">Rhizobium leguminosarum</name>
    <dbReference type="NCBI Taxonomy" id="384"/>
    <lineage>
        <taxon>Bacteria</taxon>
        <taxon>Pseudomonadati</taxon>
        <taxon>Pseudomonadota</taxon>
        <taxon>Alphaproteobacteria</taxon>
        <taxon>Hyphomicrobiales</taxon>
        <taxon>Rhizobiaceae</taxon>
        <taxon>Rhizobium/Agrobacterium group</taxon>
        <taxon>Rhizobium</taxon>
    </lineage>
</organism>
<comment type="caution">
    <text evidence="2">The sequence shown here is derived from an EMBL/GenBank/DDBJ whole genome shotgun (WGS) entry which is preliminary data.</text>
</comment>
<proteinExistence type="predicted"/>
<sequence length="45" mass="4875">MLKRSRMVDRPARVVAQLYGQAGRSISRPVSANPPADLPGKSARL</sequence>
<protein>
    <submittedName>
        <fullName evidence="2">Uncharacterized protein</fullName>
    </submittedName>
</protein>
<dbReference type="Proteomes" id="UP000471560">
    <property type="component" value="Unassembled WGS sequence"/>
</dbReference>
<evidence type="ECO:0000313" key="3">
    <source>
        <dbReference type="Proteomes" id="UP000471560"/>
    </source>
</evidence>
<dbReference type="EMBL" id="WUEZ01000022">
    <property type="protein sequence ID" value="NEI36144.1"/>
    <property type="molecule type" value="Genomic_DNA"/>
</dbReference>